<keyword evidence="6" id="KW-0408">Iron</keyword>
<organism evidence="10 11">
    <name type="scientific">Rhizoctonia solani</name>
    <dbReference type="NCBI Taxonomy" id="456999"/>
    <lineage>
        <taxon>Eukaryota</taxon>
        <taxon>Fungi</taxon>
        <taxon>Dikarya</taxon>
        <taxon>Basidiomycota</taxon>
        <taxon>Agaricomycotina</taxon>
        <taxon>Agaricomycetes</taxon>
        <taxon>Cantharellales</taxon>
        <taxon>Ceratobasidiaceae</taxon>
        <taxon>Rhizoctonia</taxon>
    </lineage>
</organism>
<dbReference type="GO" id="GO:0005829">
    <property type="term" value="C:cytosol"/>
    <property type="evidence" value="ECO:0007669"/>
    <property type="project" value="TreeGrafter"/>
</dbReference>
<dbReference type="Proteomes" id="UP000663888">
    <property type="component" value="Unassembled WGS sequence"/>
</dbReference>
<dbReference type="PANTHER" id="PTHR30521">
    <property type="entry name" value="DEFERROCHELATASE/PEROXIDASE"/>
    <property type="match status" value="1"/>
</dbReference>
<evidence type="ECO:0000256" key="6">
    <source>
        <dbReference type="ARBA" id="ARBA00023004"/>
    </source>
</evidence>
<keyword evidence="5" id="KW-0560">Oxidoreductase</keyword>
<evidence type="ECO:0000313" key="11">
    <source>
        <dbReference type="Proteomes" id="UP000663888"/>
    </source>
</evidence>
<accession>A0A8H3CXF7</accession>
<keyword evidence="2" id="KW-0575">Peroxidase</keyword>
<dbReference type="PANTHER" id="PTHR30521:SF4">
    <property type="entry name" value="DEFERROCHELATASE"/>
    <property type="match status" value="1"/>
</dbReference>
<evidence type="ECO:0000256" key="8">
    <source>
        <dbReference type="SAM" id="MobiDB-lite"/>
    </source>
</evidence>
<gene>
    <name evidence="10" type="ORF">RDB_LOCUS151854</name>
</gene>
<dbReference type="NCBIfam" id="TIGR01413">
    <property type="entry name" value="Dyp_perox_fam"/>
    <property type="match status" value="1"/>
</dbReference>
<proteinExistence type="inferred from homology"/>
<evidence type="ECO:0000256" key="3">
    <source>
        <dbReference type="ARBA" id="ARBA00022617"/>
    </source>
</evidence>
<dbReference type="InterPro" id="IPR011008">
    <property type="entry name" value="Dimeric_a/b-barrel"/>
</dbReference>
<dbReference type="PROSITE" id="PS51404">
    <property type="entry name" value="DYP_PEROXIDASE"/>
    <property type="match status" value="1"/>
</dbReference>
<feature type="region of interest" description="Disordered" evidence="8">
    <location>
        <begin position="483"/>
        <end position="512"/>
    </location>
</feature>
<dbReference type="EMBL" id="CAJMWX010001639">
    <property type="protein sequence ID" value="CAE6500184.1"/>
    <property type="molecule type" value="Genomic_DNA"/>
</dbReference>
<dbReference type="OrthoDB" id="5953249at2759"/>
<dbReference type="GO" id="GO:0020037">
    <property type="term" value="F:heme binding"/>
    <property type="evidence" value="ECO:0007669"/>
    <property type="project" value="InterPro"/>
</dbReference>
<dbReference type="Pfam" id="PF21105">
    <property type="entry name" value="DyP_N"/>
    <property type="match status" value="1"/>
</dbReference>
<dbReference type="InterPro" id="IPR006314">
    <property type="entry name" value="Dyp_peroxidase"/>
</dbReference>
<keyword evidence="4" id="KW-0479">Metal-binding</keyword>
<dbReference type="SUPFAM" id="SSF54909">
    <property type="entry name" value="Dimeric alpha+beta barrel"/>
    <property type="match status" value="1"/>
</dbReference>
<evidence type="ECO:0000313" key="10">
    <source>
        <dbReference type="EMBL" id="CAE6500184.1"/>
    </source>
</evidence>
<evidence type="ECO:0000256" key="4">
    <source>
        <dbReference type="ARBA" id="ARBA00022723"/>
    </source>
</evidence>
<dbReference type="GO" id="GO:0004601">
    <property type="term" value="F:peroxidase activity"/>
    <property type="evidence" value="ECO:0007669"/>
    <property type="project" value="UniProtKB-KW"/>
</dbReference>
<evidence type="ECO:0000256" key="7">
    <source>
        <dbReference type="ARBA" id="ARBA00025737"/>
    </source>
</evidence>
<comment type="cofactor">
    <cofactor evidence="1">
        <name>heme b</name>
        <dbReference type="ChEBI" id="CHEBI:60344"/>
    </cofactor>
</comment>
<evidence type="ECO:0000256" key="5">
    <source>
        <dbReference type="ARBA" id="ARBA00023002"/>
    </source>
</evidence>
<protein>
    <recommendedName>
        <fullName evidence="9">DyP dimeric alpha+beta barrel domain-containing protein</fullName>
    </recommendedName>
</protein>
<dbReference type="GO" id="GO:0046872">
    <property type="term" value="F:metal ion binding"/>
    <property type="evidence" value="ECO:0007669"/>
    <property type="project" value="UniProtKB-KW"/>
</dbReference>
<comment type="similarity">
    <text evidence="7">Belongs to the DyP-type peroxidase family.</text>
</comment>
<sequence length="579" mass="63970">MSAASDPAQKKLEEDIKLLKNIRSRGLVPLITAEESPDLPHLSDVQGDVIYGFPKSFERFLFFRIADPKGFKAGLSNPRFNPTSSEDVKKNLLKIAKARADANLAGEDVKRVPLLQYQIAFSKTGLLVLGLQDDTGDERFDKYCMRDNRVFLGDQQNWDRLFDKPDYNETDGSAHDIKNPRALHGAFVIAGDTDKDCDEVTDLLKAIFGSSMEIPEQGAVDGHVRPDKHRHDEHFGYRDGISQPAIRGLDHPLPGQIQVDPGVIIMGYKGDPVLSKRPEWTKGGAIMVFRKLQQYVVAWDSYMVTNGQNYQNVPGGKAGVNPDLPPGEAAELLGARLVGRWKSGAPIALKETSLKDDLVLGGDPKRNNNFDYSVRDVPGVSAQAPSDYYCPFTAHSRKTAPRNLDPYVARQFLESGSIIRAGIAYGPEARAERDKGEDSEIEKWRRGLLFNCYASHLNSGFIRQTTGYGNNDFFPITALTPNNHGQDPIIGGPPPKGSSAEERGASLDQPTSSFIDGRQVDLNLRVPGETLRTYRVTGHVEVRPVTQAKVDFPFFVTSRGGEYFFVPSIPTLKSWGGPQ</sequence>
<feature type="domain" description="DyP dimeric alpha+beta barrel" evidence="9">
    <location>
        <begin position="44"/>
        <end position="226"/>
    </location>
</feature>
<keyword evidence="3" id="KW-0349">Heme</keyword>
<name>A0A8H3CXF7_9AGAM</name>
<dbReference type="InterPro" id="IPR049509">
    <property type="entry name" value="DyP_N"/>
</dbReference>
<evidence type="ECO:0000259" key="9">
    <source>
        <dbReference type="Pfam" id="PF21105"/>
    </source>
</evidence>
<comment type="caution">
    <text evidence="10">The sequence shown here is derived from an EMBL/GenBank/DDBJ whole genome shotgun (WGS) entry which is preliminary data.</text>
</comment>
<dbReference type="AlphaFoldDB" id="A0A8H3CXF7"/>
<evidence type="ECO:0000256" key="2">
    <source>
        <dbReference type="ARBA" id="ARBA00022559"/>
    </source>
</evidence>
<evidence type="ECO:0000256" key="1">
    <source>
        <dbReference type="ARBA" id="ARBA00001970"/>
    </source>
</evidence>
<reference evidence="10" key="1">
    <citation type="submission" date="2021-01" db="EMBL/GenBank/DDBJ databases">
        <authorList>
            <person name="Kaushik A."/>
        </authorList>
    </citation>
    <scope>NUCLEOTIDE SEQUENCE</scope>
    <source>
        <strain evidence="10">AG4-R118</strain>
    </source>
</reference>